<dbReference type="EMBL" id="BJXR01000013">
    <property type="protein sequence ID" value="GEN05944.1"/>
    <property type="molecule type" value="Genomic_DNA"/>
</dbReference>
<dbReference type="STRING" id="1334629.MFUL124B02_35885"/>
<proteinExistence type="inferred from homology"/>
<dbReference type="PANTHER" id="PTHR34583:SF2">
    <property type="entry name" value="ANTIPORTER SUBUNIT MNHC2-RELATED"/>
    <property type="match status" value="1"/>
</dbReference>
<evidence type="ECO:0000256" key="4">
    <source>
        <dbReference type="ARBA" id="ARBA00022692"/>
    </source>
</evidence>
<gene>
    <name evidence="8" type="ORF">MFU01_09810</name>
    <name evidence="9" type="ORF">SAMN05443572_102938</name>
</gene>
<dbReference type="GO" id="GO:0005886">
    <property type="term" value="C:plasma membrane"/>
    <property type="evidence" value="ECO:0007669"/>
    <property type="project" value="UniProtKB-SubCell"/>
</dbReference>
<dbReference type="Gene3D" id="1.10.287.3510">
    <property type="match status" value="1"/>
</dbReference>
<keyword evidence="4 7" id="KW-0812">Transmembrane</keyword>
<evidence type="ECO:0000313" key="8">
    <source>
        <dbReference type="EMBL" id="GEN05944.1"/>
    </source>
</evidence>
<evidence type="ECO:0000256" key="6">
    <source>
        <dbReference type="ARBA" id="ARBA00023136"/>
    </source>
</evidence>
<dbReference type="Proteomes" id="UP000321514">
    <property type="component" value="Unassembled WGS sequence"/>
</dbReference>
<dbReference type="AlphaFoldDB" id="A0A511SVL5"/>
<accession>A0A511SVL5</accession>
<evidence type="ECO:0000313" key="10">
    <source>
        <dbReference type="Proteomes" id="UP000183760"/>
    </source>
</evidence>
<dbReference type="Pfam" id="PF00420">
    <property type="entry name" value="Oxidored_q2"/>
    <property type="match status" value="1"/>
</dbReference>
<name>A0A511SVL5_MYXFU</name>
<feature type="transmembrane region" description="Helical" evidence="7">
    <location>
        <begin position="6"/>
        <end position="25"/>
    </location>
</feature>
<evidence type="ECO:0000256" key="3">
    <source>
        <dbReference type="ARBA" id="ARBA00022475"/>
    </source>
</evidence>
<feature type="transmembrane region" description="Helical" evidence="7">
    <location>
        <begin position="63"/>
        <end position="84"/>
    </location>
</feature>
<comment type="similarity">
    <text evidence="2">Belongs to the CPA3 antiporters (TC 2.A.63) subunit C family.</text>
</comment>
<keyword evidence="5 7" id="KW-1133">Transmembrane helix</keyword>
<feature type="transmembrane region" description="Helical" evidence="7">
    <location>
        <begin position="32"/>
        <end position="51"/>
    </location>
</feature>
<keyword evidence="6 7" id="KW-0472">Membrane</keyword>
<keyword evidence="10" id="KW-1185">Reference proteome</keyword>
<comment type="caution">
    <text evidence="8">The sequence shown here is derived from an EMBL/GenBank/DDBJ whole genome shotgun (WGS) entry which is preliminary data.</text>
</comment>
<organism evidence="8 11">
    <name type="scientific">Myxococcus fulvus</name>
    <dbReference type="NCBI Taxonomy" id="33"/>
    <lineage>
        <taxon>Bacteria</taxon>
        <taxon>Pseudomonadati</taxon>
        <taxon>Myxococcota</taxon>
        <taxon>Myxococcia</taxon>
        <taxon>Myxococcales</taxon>
        <taxon>Cystobacterineae</taxon>
        <taxon>Myxococcaceae</taxon>
        <taxon>Myxococcus</taxon>
    </lineage>
</organism>
<evidence type="ECO:0000313" key="9">
    <source>
        <dbReference type="EMBL" id="SET62860.1"/>
    </source>
</evidence>
<dbReference type="EMBL" id="FOIB01000002">
    <property type="protein sequence ID" value="SET62860.1"/>
    <property type="molecule type" value="Genomic_DNA"/>
</dbReference>
<dbReference type="RefSeq" id="WP_074951269.1">
    <property type="nucleotide sequence ID" value="NZ_BJXR01000013.1"/>
</dbReference>
<evidence type="ECO:0000256" key="7">
    <source>
        <dbReference type="SAM" id="Phobius"/>
    </source>
</evidence>
<dbReference type="InterPro" id="IPR039428">
    <property type="entry name" value="NUOK/Mnh_C1-like"/>
</dbReference>
<dbReference type="Proteomes" id="UP000183760">
    <property type="component" value="Unassembled WGS sequence"/>
</dbReference>
<dbReference type="PANTHER" id="PTHR34583">
    <property type="entry name" value="ANTIPORTER SUBUNIT MNHC2-RELATED"/>
    <property type="match status" value="1"/>
</dbReference>
<sequence length="109" mass="11377">MSPWAVYSLSGVAMFSVGLVGLFSHQHVVKRILAANIAGSGVLLVLVALARRVPTGAPDPVPQALVLTGIVVSVSATALAVALARRMARLRAEQSHTPEREPVSDGERS</sequence>
<protein>
    <submittedName>
        <fullName evidence="9">Multisubunit sodium/proton antiporter, MrpC subunit</fullName>
    </submittedName>
</protein>
<comment type="subcellular location">
    <subcellularLocation>
        <location evidence="1">Cell membrane</location>
        <topology evidence="1">Multi-pass membrane protein</topology>
    </subcellularLocation>
</comment>
<evidence type="ECO:0000256" key="2">
    <source>
        <dbReference type="ARBA" id="ARBA00010388"/>
    </source>
</evidence>
<reference evidence="8 11" key="2">
    <citation type="submission" date="2019-07" db="EMBL/GenBank/DDBJ databases">
        <title>Whole genome shotgun sequence of Myxococcus fulvus NBRC 100333.</title>
        <authorList>
            <person name="Hosoyama A."/>
            <person name="Uohara A."/>
            <person name="Ohji S."/>
            <person name="Ichikawa N."/>
        </authorList>
    </citation>
    <scope>NUCLEOTIDE SEQUENCE [LARGE SCALE GENOMIC DNA]</scope>
    <source>
        <strain evidence="8 11">NBRC 100333</strain>
    </source>
</reference>
<dbReference type="OrthoDB" id="9799219at2"/>
<dbReference type="InterPro" id="IPR050601">
    <property type="entry name" value="CPA3_antiporter_subunitC"/>
</dbReference>
<evidence type="ECO:0000256" key="1">
    <source>
        <dbReference type="ARBA" id="ARBA00004651"/>
    </source>
</evidence>
<evidence type="ECO:0000313" key="11">
    <source>
        <dbReference type="Proteomes" id="UP000321514"/>
    </source>
</evidence>
<evidence type="ECO:0000256" key="5">
    <source>
        <dbReference type="ARBA" id="ARBA00022989"/>
    </source>
</evidence>
<keyword evidence="3" id="KW-1003">Cell membrane</keyword>
<reference evidence="9 10" key="1">
    <citation type="submission" date="2016-10" db="EMBL/GenBank/DDBJ databases">
        <authorList>
            <person name="Varghese N."/>
            <person name="Submissions S."/>
        </authorList>
    </citation>
    <scope>NUCLEOTIDE SEQUENCE [LARGE SCALE GENOMIC DNA]</scope>
    <source>
        <strain evidence="9 10">DSM 16525</strain>
    </source>
</reference>